<evidence type="ECO:0000313" key="1">
    <source>
        <dbReference type="EMBL" id="KKM25523.1"/>
    </source>
</evidence>
<reference evidence="1" key="1">
    <citation type="journal article" date="2015" name="Nature">
        <title>Complex archaea that bridge the gap between prokaryotes and eukaryotes.</title>
        <authorList>
            <person name="Spang A."/>
            <person name="Saw J.H."/>
            <person name="Jorgensen S.L."/>
            <person name="Zaremba-Niedzwiedzka K."/>
            <person name="Martijn J."/>
            <person name="Lind A.E."/>
            <person name="van Eijk R."/>
            <person name="Schleper C."/>
            <person name="Guy L."/>
            <person name="Ettema T.J."/>
        </authorList>
    </citation>
    <scope>NUCLEOTIDE SEQUENCE</scope>
</reference>
<sequence length="209" mass="22747">MPSITDIYENNDTRRLSHRVVIAGVEELPGVQELDIQFAPAKVPTATVRIAHPAPDKAVFFTDIYIDLGLDGVTQRVFTGKIWNVRDDAGGTVLKCVGKSWPLDTDYRKVVVTLDSTTSAAAVAALLDELGITDYKIDLTAWTIATIDPVTLKFSTYGEAIMHIAEVGGGKWWEAPTGTVMVTEWDAIPSGAPARSYFSMELTGLVSRM</sequence>
<gene>
    <name evidence="1" type="ORF">LCGC14_1594140</name>
</gene>
<comment type="caution">
    <text evidence="1">The sequence shown here is derived from an EMBL/GenBank/DDBJ whole genome shotgun (WGS) entry which is preliminary data.</text>
</comment>
<accession>A0A0F9KTX7</accession>
<protein>
    <submittedName>
        <fullName evidence="1">Uncharacterized protein</fullName>
    </submittedName>
</protein>
<organism evidence="1">
    <name type="scientific">marine sediment metagenome</name>
    <dbReference type="NCBI Taxonomy" id="412755"/>
    <lineage>
        <taxon>unclassified sequences</taxon>
        <taxon>metagenomes</taxon>
        <taxon>ecological metagenomes</taxon>
    </lineage>
</organism>
<dbReference type="EMBL" id="LAZR01012701">
    <property type="protein sequence ID" value="KKM25523.1"/>
    <property type="molecule type" value="Genomic_DNA"/>
</dbReference>
<dbReference type="AlphaFoldDB" id="A0A0F9KTX7"/>
<proteinExistence type="predicted"/>
<name>A0A0F9KTX7_9ZZZZ</name>